<sequence>MADAAFVAAAGAAAEGLGDGGAGDSDDELDEVEDFGVGAIAADRLTGAFVPVVRVLDFETDCAERAARRASSQNAAYFAMSEKSWASVDGAAARFIRFLAQAYAVVNVPGGQVPYVPGCKSADDPYTDIPEADRTPSQIATGETQQGCPLLHSIVVEWLQGSHKRATSLGEEAAQTPPVTVETMTAACDLATTGFDDPDAADDLTALQYRRLTLYTIMTHGRPRWAKIRYSRLKTNVAGTAPAPAYYFWSADSSQEEMEASALAAGASACVWCPFAWCDLPAFAYLHVQLRAADPGFTLRSELPFFVTPVSGDMGGGGAMSGVPVTWELHLRAFVLFFDPALSARGVGGLYGFQRGATQFWLNLTGDVQMVMRMGVWKANSSRFLFYVLNYRCRGTLRARIRHYDRVDRDDFKARLGGLVDSFMLWFEARVVALHAEDHGNFFAAAFGAEVAGRVLEMVSSLLDLHGGIEGERAL</sequence>
<protein>
    <submittedName>
        <fullName evidence="1">Uncharacterized protein</fullName>
    </submittedName>
</protein>
<dbReference type="EMBL" id="CM020619">
    <property type="protein sequence ID" value="KAK1864949.1"/>
    <property type="molecule type" value="Genomic_DNA"/>
</dbReference>
<evidence type="ECO:0000313" key="2">
    <source>
        <dbReference type="Proteomes" id="UP000798662"/>
    </source>
</evidence>
<proteinExistence type="predicted"/>
<keyword evidence="2" id="KW-1185">Reference proteome</keyword>
<dbReference type="Proteomes" id="UP000798662">
    <property type="component" value="Chromosome 2"/>
</dbReference>
<name>A0ACC3C3Q8_PYRYE</name>
<evidence type="ECO:0000313" key="1">
    <source>
        <dbReference type="EMBL" id="KAK1864949.1"/>
    </source>
</evidence>
<gene>
    <name evidence="1" type="ORF">I4F81_007485</name>
</gene>
<reference evidence="1" key="1">
    <citation type="submission" date="2019-11" db="EMBL/GenBank/DDBJ databases">
        <title>Nori genome reveals adaptations in red seaweeds to the harsh intertidal environment.</title>
        <authorList>
            <person name="Wang D."/>
            <person name="Mao Y."/>
        </authorList>
    </citation>
    <scope>NUCLEOTIDE SEQUENCE</scope>
    <source>
        <tissue evidence="1">Gametophyte</tissue>
    </source>
</reference>
<comment type="caution">
    <text evidence="1">The sequence shown here is derived from an EMBL/GenBank/DDBJ whole genome shotgun (WGS) entry which is preliminary data.</text>
</comment>
<organism evidence="1 2">
    <name type="scientific">Pyropia yezoensis</name>
    <name type="common">Susabi-nori</name>
    <name type="synonym">Porphyra yezoensis</name>
    <dbReference type="NCBI Taxonomy" id="2788"/>
    <lineage>
        <taxon>Eukaryota</taxon>
        <taxon>Rhodophyta</taxon>
        <taxon>Bangiophyceae</taxon>
        <taxon>Bangiales</taxon>
        <taxon>Bangiaceae</taxon>
        <taxon>Pyropia</taxon>
    </lineage>
</organism>
<accession>A0ACC3C3Q8</accession>